<dbReference type="NCBIfam" id="TIGR00413">
    <property type="entry name" value="rlpA"/>
    <property type="match status" value="1"/>
</dbReference>
<feature type="domain" description="SPOR" evidence="8">
    <location>
        <begin position="237"/>
        <end position="313"/>
    </location>
</feature>
<gene>
    <name evidence="4" type="primary">rlpA</name>
    <name evidence="9" type="ORF">GCM10008942_30010</name>
</gene>
<dbReference type="Pfam" id="PF03330">
    <property type="entry name" value="DPBB_1"/>
    <property type="match status" value="1"/>
</dbReference>
<dbReference type="PANTHER" id="PTHR34183:SF1">
    <property type="entry name" value="ENDOLYTIC PEPTIDOGLYCAN TRANSGLYCOSYLASE RLPA"/>
    <property type="match status" value="1"/>
</dbReference>
<feature type="region of interest" description="Disordered" evidence="6">
    <location>
        <begin position="201"/>
        <end position="230"/>
    </location>
</feature>
<evidence type="ECO:0000313" key="9">
    <source>
        <dbReference type="EMBL" id="GAA0579115.1"/>
    </source>
</evidence>
<comment type="similarity">
    <text evidence="4 5">Belongs to the RlpA family.</text>
</comment>
<name>A0ABP3Q5Q2_9PROT</name>
<keyword evidence="10" id="KW-1185">Reference proteome</keyword>
<dbReference type="PROSITE" id="PS51724">
    <property type="entry name" value="SPOR"/>
    <property type="match status" value="1"/>
</dbReference>
<keyword evidence="2 4" id="KW-0456">Lyase</keyword>
<evidence type="ECO:0000259" key="8">
    <source>
        <dbReference type="PROSITE" id="PS51724"/>
    </source>
</evidence>
<dbReference type="SUPFAM" id="SSF110997">
    <property type="entry name" value="Sporulation related repeat"/>
    <property type="match status" value="1"/>
</dbReference>
<evidence type="ECO:0000256" key="5">
    <source>
        <dbReference type="RuleBase" id="RU003495"/>
    </source>
</evidence>
<keyword evidence="4" id="KW-0564">Palmitate</keyword>
<keyword evidence="1 7" id="KW-0732">Signal</keyword>
<dbReference type="CDD" id="cd22268">
    <property type="entry name" value="DPBB_RlpA-like"/>
    <property type="match status" value="1"/>
</dbReference>
<feature type="signal peptide" evidence="7">
    <location>
        <begin position="1"/>
        <end position="21"/>
    </location>
</feature>
<protein>
    <recommendedName>
        <fullName evidence="4">Endolytic peptidoglycan transglycosylase RlpA</fullName>
        <ecNumber evidence="4">4.2.2.-</ecNumber>
    </recommendedName>
</protein>
<dbReference type="InterPro" id="IPR036908">
    <property type="entry name" value="RlpA-like_sf"/>
</dbReference>
<dbReference type="InterPro" id="IPR012997">
    <property type="entry name" value="RplA"/>
</dbReference>
<accession>A0ABP3Q5Q2</accession>
<keyword evidence="4" id="KW-0449">Lipoprotein</keyword>
<dbReference type="Gene3D" id="3.30.70.1070">
    <property type="entry name" value="Sporulation related repeat"/>
    <property type="match status" value="1"/>
</dbReference>
<dbReference type="Pfam" id="PF05036">
    <property type="entry name" value="SPOR"/>
    <property type="match status" value="1"/>
</dbReference>
<sequence>MRGFPGKACTGLLLAVLAAGCATPPPERPSVTVPPNAGVYRVGQPYQIGGIWYYPREQPDYDETGIASWYGPGFYGNLTADGELFTSKDLTAAHKTLPMPVNVRVTNLENGQSLVVRVNDRGPFAAGRIIDLSERAAKLLGFYEKGTAKVRVQYVARADLPTGKPQPFGAGTPEEVQNAVPKVDTGKVETSALPEIPGTREAAQKPVRQLPKPTQTTTIGSPDAGALPTGQVTKMPVPVVTRLYVQVGAFSNYTNAYRLATRLGTEMNISAIQRNGQTLYRVRSGPFATTEDADAALSRLLGLGAADAHIVVDQ</sequence>
<evidence type="ECO:0000256" key="4">
    <source>
        <dbReference type="HAMAP-Rule" id="MF_02071"/>
    </source>
</evidence>
<dbReference type="InterPro" id="IPR036680">
    <property type="entry name" value="SPOR-like_sf"/>
</dbReference>
<keyword evidence="3 4" id="KW-0961">Cell wall biogenesis/degradation</keyword>
<dbReference type="InterPro" id="IPR007730">
    <property type="entry name" value="SPOR-like_dom"/>
</dbReference>
<evidence type="ECO:0000256" key="2">
    <source>
        <dbReference type="ARBA" id="ARBA00023239"/>
    </source>
</evidence>
<comment type="subcellular location">
    <subcellularLocation>
        <location evidence="4">Cell membrane</location>
        <topology evidence="4">Lipid-anchor</topology>
    </subcellularLocation>
</comment>
<dbReference type="HAMAP" id="MF_02071">
    <property type="entry name" value="RlpA"/>
    <property type="match status" value="1"/>
</dbReference>
<evidence type="ECO:0000256" key="6">
    <source>
        <dbReference type="SAM" id="MobiDB-lite"/>
    </source>
</evidence>
<proteinExistence type="inferred from homology"/>
<keyword evidence="4" id="KW-0472">Membrane</keyword>
<comment type="function">
    <text evidence="4">Lytic transglycosylase with a strong preference for naked glycan strands that lack stem peptides.</text>
</comment>
<organism evidence="9 10">
    <name type="scientific">Rhizomicrobium electricum</name>
    <dbReference type="NCBI Taxonomy" id="480070"/>
    <lineage>
        <taxon>Bacteria</taxon>
        <taxon>Pseudomonadati</taxon>
        <taxon>Pseudomonadota</taxon>
        <taxon>Alphaproteobacteria</taxon>
        <taxon>Micropepsales</taxon>
        <taxon>Micropepsaceae</taxon>
        <taxon>Rhizomicrobium</taxon>
    </lineage>
</organism>
<dbReference type="EC" id="4.2.2.-" evidence="4"/>
<dbReference type="Proteomes" id="UP001499951">
    <property type="component" value="Unassembled WGS sequence"/>
</dbReference>
<feature type="chain" id="PRO_5046063034" description="Endolytic peptidoglycan transglycosylase RlpA" evidence="7">
    <location>
        <begin position="22"/>
        <end position="314"/>
    </location>
</feature>
<reference evidence="10" key="1">
    <citation type="journal article" date="2019" name="Int. J. Syst. Evol. Microbiol.">
        <title>The Global Catalogue of Microorganisms (GCM) 10K type strain sequencing project: providing services to taxonomists for standard genome sequencing and annotation.</title>
        <authorList>
            <consortium name="The Broad Institute Genomics Platform"/>
            <consortium name="The Broad Institute Genome Sequencing Center for Infectious Disease"/>
            <person name="Wu L."/>
            <person name="Ma J."/>
        </authorList>
    </citation>
    <scope>NUCLEOTIDE SEQUENCE [LARGE SCALE GENOMIC DNA]</scope>
    <source>
        <strain evidence="10">JCM 15089</strain>
    </source>
</reference>
<evidence type="ECO:0000256" key="3">
    <source>
        <dbReference type="ARBA" id="ARBA00023316"/>
    </source>
</evidence>
<dbReference type="PROSITE" id="PS51257">
    <property type="entry name" value="PROKAR_LIPOPROTEIN"/>
    <property type="match status" value="1"/>
</dbReference>
<evidence type="ECO:0000256" key="1">
    <source>
        <dbReference type="ARBA" id="ARBA00022729"/>
    </source>
</evidence>
<dbReference type="InterPro" id="IPR034718">
    <property type="entry name" value="RlpA"/>
</dbReference>
<keyword evidence="4" id="KW-1003">Cell membrane</keyword>
<dbReference type="EMBL" id="BAAADD010000008">
    <property type="protein sequence ID" value="GAA0579115.1"/>
    <property type="molecule type" value="Genomic_DNA"/>
</dbReference>
<evidence type="ECO:0000313" key="10">
    <source>
        <dbReference type="Proteomes" id="UP001499951"/>
    </source>
</evidence>
<dbReference type="Gene3D" id="2.40.40.10">
    <property type="entry name" value="RlpA-like domain"/>
    <property type="match status" value="1"/>
</dbReference>
<evidence type="ECO:0000256" key="7">
    <source>
        <dbReference type="SAM" id="SignalP"/>
    </source>
</evidence>
<dbReference type="PANTHER" id="PTHR34183">
    <property type="entry name" value="ENDOLYTIC PEPTIDOGLYCAN TRANSGLYCOSYLASE RLPA"/>
    <property type="match status" value="1"/>
</dbReference>
<dbReference type="InterPro" id="IPR009009">
    <property type="entry name" value="RlpA-like_DPBB"/>
</dbReference>
<comment type="caution">
    <text evidence="9">The sequence shown here is derived from an EMBL/GenBank/DDBJ whole genome shotgun (WGS) entry which is preliminary data.</text>
</comment>
<dbReference type="SUPFAM" id="SSF50685">
    <property type="entry name" value="Barwin-like endoglucanases"/>
    <property type="match status" value="1"/>
</dbReference>